<reference evidence="1 2" key="1">
    <citation type="submission" date="2015-02" db="EMBL/GenBank/DDBJ databases">
        <title>Draft genome sequences of ten Microbacterium spp. with emphasis on heavy metal contaminated environments.</title>
        <authorList>
            <person name="Corretto E."/>
        </authorList>
    </citation>
    <scope>NUCLEOTIDE SEQUENCE [LARGE SCALE GENOMIC DNA]</scope>
    <source>
        <strain evidence="1 2">DSM 18659</strain>
    </source>
</reference>
<dbReference type="PATRIC" id="fig|400772.4.peg.1218"/>
<dbReference type="EMBL" id="JYIY01000069">
    <property type="protein sequence ID" value="KJL37083.1"/>
    <property type="molecule type" value="Genomic_DNA"/>
</dbReference>
<organism evidence="1 2">
    <name type="scientific">Microbacterium ginsengisoli</name>
    <dbReference type="NCBI Taxonomy" id="400772"/>
    <lineage>
        <taxon>Bacteria</taxon>
        <taxon>Bacillati</taxon>
        <taxon>Actinomycetota</taxon>
        <taxon>Actinomycetes</taxon>
        <taxon>Micrococcales</taxon>
        <taxon>Microbacteriaceae</taxon>
        <taxon>Microbacterium</taxon>
    </lineage>
</organism>
<protein>
    <submittedName>
        <fullName evidence="1">Uncharacterized protein</fullName>
    </submittedName>
</protein>
<sequence length="193" mass="21367">MSVPQIVMNGDSPRARLFDPIESHEAADASASSVAASQAAVLDVLAFGIALTDKQIVVEVRRAGHRFSDSRIRTARGELVADDRVHKAGRVKQDGVSAAVWRIGPTLPYQSRVEDVRDRLLAAGITRTDQQISQAITTAWESYRDQHDTDPDLDIEDARRPNTWLDLVWSVFDSLEVDLEENTLHDRLGGDPL</sequence>
<proteinExistence type="predicted"/>
<accession>A0A0F0LVC7</accession>
<evidence type="ECO:0000313" key="2">
    <source>
        <dbReference type="Proteomes" id="UP000033451"/>
    </source>
</evidence>
<name>A0A0F0LVC7_9MICO</name>
<comment type="caution">
    <text evidence="1">The sequence shown here is derived from an EMBL/GenBank/DDBJ whole genome shotgun (WGS) entry which is preliminary data.</text>
</comment>
<evidence type="ECO:0000313" key="1">
    <source>
        <dbReference type="EMBL" id="KJL37083.1"/>
    </source>
</evidence>
<keyword evidence="2" id="KW-1185">Reference proteome</keyword>
<dbReference type="AlphaFoldDB" id="A0A0F0LVC7"/>
<dbReference type="RefSeq" id="WP_045247139.1">
    <property type="nucleotide sequence ID" value="NZ_JYIY01000069.1"/>
</dbReference>
<dbReference type="Proteomes" id="UP000033451">
    <property type="component" value="Unassembled WGS sequence"/>
</dbReference>
<dbReference type="STRING" id="400772.RR49_01195"/>
<gene>
    <name evidence="1" type="ORF">RR49_01195</name>
</gene>